<accession>A0A9D2GNN6</accession>
<dbReference type="EMBL" id="DXAW01000049">
    <property type="protein sequence ID" value="HIZ85361.1"/>
    <property type="molecule type" value="Genomic_DNA"/>
</dbReference>
<protein>
    <submittedName>
        <fullName evidence="1">Uncharacterized protein</fullName>
    </submittedName>
</protein>
<reference evidence="1" key="1">
    <citation type="journal article" date="2021" name="PeerJ">
        <title>Extensive microbial diversity within the chicken gut microbiome revealed by metagenomics and culture.</title>
        <authorList>
            <person name="Gilroy R."/>
            <person name="Ravi A."/>
            <person name="Getino M."/>
            <person name="Pursley I."/>
            <person name="Horton D.L."/>
            <person name="Alikhan N.F."/>
            <person name="Baker D."/>
            <person name="Gharbi K."/>
            <person name="Hall N."/>
            <person name="Watson M."/>
            <person name="Adriaenssens E.M."/>
            <person name="Foster-Nyarko E."/>
            <person name="Jarju S."/>
            <person name="Secka A."/>
            <person name="Antonio M."/>
            <person name="Oren A."/>
            <person name="Chaudhuri R.R."/>
            <person name="La Ragione R."/>
            <person name="Hildebrand F."/>
            <person name="Pallen M.J."/>
        </authorList>
    </citation>
    <scope>NUCLEOTIDE SEQUENCE</scope>
    <source>
        <strain evidence="1">Gambia16-554</strain>
    </source>
</reference>
<name>A0A9D2GNN6_9BACT</name>
<organism evidence="1 2">
    <name type="scientific">Candidatus Coprenecus stercoravium</name>
    <dbReference type="NCBI Taxonomy" id="2840735"/>
    <lineage>
        <taxon>Bacteria</taxon>
        <taxon>Pseudomonadati</taxon>
        <taxon>Bacteroidota</taxon>
        <taxon>Bacteroidia</taxon>
        <taxon>Bacteroidales</taxon>
        <taxon>Rikenellaceae</taxon>
        <taxon>Rikenellaceae incertae sedis</taxon>
        <taxon>Candidatus Coprenecus</taxon>
    </lineage>
</organism>
<evidence type="ECO:0000313" key="1">
    <source>
        <dbReference type="EMBL" id="HIZ85361.1"/>
    </source>
</evidence>
<sequence>MRLNSRQIEHLQEALTVELTQMLMENWGYSMQEALTVLYNSDTFERLSDPATGLYFQSAGYIYDYLQNELTSGKIS</sequence>
<comment type="caution">
    <text evidence="1">The sequence shown here is derived from an EMBL/GenBank/DDBJ whole genome shotgun (WGS) entry which is preliminary data.</text>
</comment>
<dbReference type="AlphaFoldDB" id="A0A9D2GNN6"/>
<gene>
    <name evidence="1" type="ORF">IAC04_02600</name>
</gene>
<reference evidence="1" key="2">
    <citation type="submission" date="2021-04" db="EMBL/GenBank/DDBJ databases">
        <authorList>
            <person name="Gilroy R."/>
        </authorList>
    </citation>
    <scope>NUCLEOTIDE SEQUENCE</scope>
    <source>
        <strain evidence="1">Gambia16-554</strain>
    </source>
</reference>
<evidence type="ECO:0000313" key="2">
    <source>
        <dbReference type="Proteomes" id="UP000824115"/>
    </source>
</evidence>
<dbReference type="Proteomes" id="UP000824115">
    <property type="component" value="Unassembled WGS sequence"/>
</dbReference>
<proteinExistence type="predicted"/>